<proteinExistence type="predicted"/>
<dbReference type="InterPro" id="IPR013766">
    <property type="entry name" value="Thioredoxin_domain"/>
</dbReference>
<keyword evidence="3" id="KW-1015">Disulfide bond</keyword>
<dbReference type="Gene3D" id="3.40.30.10">
    <property type="entry name" value="Glutaredoxin"/>
    <property type="match status" value="1"/>
</dbReference>
<evidence type="ECO:0000256" key="5">
    <source>
        <dbReference type="SAM" id="SignalP"/>
    </source>
</evidence>
<keyword evidence="5" id="KW-0732">Signal</keyword>
<dbReference type="InterPro" id="IPR036249">
    <property type="entry name" value="Thioredoxin-like_sf"/>
</dbReference>
<evidence type="ECO:0000313" key="8">
    <source>
        <dbReference type="Proteomes" id="UP000245678"/>
    </source>
</evidence>
<reference evidence="7 8" key="1">
    <citation type="submission" date="2018-05" db="EMBL/GenBank/DDBJ databases">
        <title>Genomic Encyclopedia of Archaeal and Bacterial Type Strains, Phase II (KMG-II): from individual species to whole genera.</title>
        <authorList>
            <person name="Goeker M."/>
        </authorList>
    </citation>
    <scope>NUCLEOTIDE SEQUENCE [LARGE SCALE GENOMIC DNA]</scope>
    <source>
        <strain evidence="7 8">DSM 19975</strain>
    </source>
</reference>
<keyword evidence="2" id="KW-0201">Cytochrome c-type biogenesis</keyword>
<dbReference type="PANTHER" id="PTHR42852:SF6">
    <property type="entry name" value="THIOL:DISULFIDE INTERCHANGE PROTEIN DSBE"/>
    <property type="match status" value="1"/>
</dbReference>
<name>A0A316H9L6_9SPHI</name>
<evidence type="ECO:0000259" key="6">
    <source>
        <dbReference type="PROSITE" id="PS51352"/>
    </source>
</evidence>
<feature type="chain" id="PRO_5016245263" evidence="5">
    <location>
        <begin position="20"/>
        <end position="384"/>
    </location>
</feature>
<comment type="caution">
    <text evidence="7">The sequence shown here is derived from an EMBL/GenBank/DDBJ whole genome shotgun (WGS) entry which is preliminary data.</text>
</comment>
<dbReference type="GO" id="GO:0030313">
    <property type="term" value="C:cell envelope"/>
    <property type="evidence" value="ECO:0007669"/>
    <property type="project" value="UniProtKB-SubCell"/>
</dbReference>
<feature type="signal peptide" evidence="5">
    <location>
        <begin position="1"/>
        <end position="19"/>
    </location>
</feature>
<organism evidence="7 8">
    <name type="scientific">Mucilaginibacter oryzae</name>
    <dbReference type="NCBI Taxonomy" id="468058"/>
    <lineage>
        <taxon>Bacteria</taxon>
        <taxon>Pseudomonadati</taxon>
        <taxon>Bacteroidota</taxon>
        <taxon>Sphingobacteriia</taxon>
        <taxon>Sphingobacteriales</taxon>
        <taxon>Sphingobacteriaceae</taxon>
        <taxon>Mucilaginibacter</taxon>
    </lineage>
</organism>
<comment type="subcellular location">
    <subcellularLocation>
        <location evidence="1">Cell envelope</location>
    </subcellularLocation>
</comment>
<dbReference type="GO" id="GO:0017004">
    <property type="term" value="P:cytochrome complex assembly"/>
    <property type="evidence" value="ECO:0007669"/>
    <property type="project" value="UniProtKB-KW"/>
</dbReference>
<dbReference type="PANTHER" id="PTHR42852">
    <property type="entry name" value="THIOL:DISULFIDE INTERCHANGE PROTEIN DSBE"/>
    <property type="match status" value="1"/>
</dbReference>
<dbReference type="EMBL" id="QGHA01000005">
    <property type="protein sequence ID" value="PWK77043.1"/>
    <property type="molecule type" value="Genomic_DNA"/>
</dbReference>
<dbReference type="InterPro" id="IPR025380">
    <property type="entry name" value="DUF4369"/>
</dbReference>
<accession>A0A316H9L6</accession>
<dbReference type="GO" id="GO:0016491">
    <property type="term" value="F:oxidoreductase activity"/>
    <property type="evidence" value="ECO:0007669"/>
    <property type="project" value="InterPro"/>
</dbReference>
<dbReference type="CDD" id="cd02966">
    <property type="entry name" value="TlpA_like_family"/>
    <property type="match status" value="1"/>
</dbReference>
<dbReference type="InterPro" id="IPR000866">
    <property type="entry name" value="AhpC/TSA"/>
</dbReference>
<dbReference type="Proteomes" id="UP000245678">
    <property type="component" value="Unassembled WGS sequence"/>
</dbReference>
<dbReference type="InterPro" id="IPR050553">
    <property type="entry name" value="Thioredoxin_ResA/DsbE_sf"/>
</dbReference>
<sequence>MKKYIIFSFLYLLATVAVAQHPFTITGQLAKDKQGIILLEYDNAKGDYIQDSTKVVNGAFTFKGTITDPAYATLNLNPYKGPLTAATMSKIDMQRFYIDGNVNVKSLGGMKEAIITGGKTQAEFTQRNKPFEPLNEQLKPINEKLARLSKDDSTRMPLMKELGVLMKKADQLDSVFIALHPDSYVAFDIWRRKKARAITPGLNSSFNRFSKSIKESEAGKILSSKIDAVTLLTKGKPAPDFTLPDSEGKMVSLSSFKGKDVLLVFWFRNFVPFDKFALYMRRAEKRLKEKGAVIIGVSYDDEDIWKQQIAEQFPGWVHLNDVEGFSENGRSAGAVTKSYALFNKGTLPAAYLIGKDGKFLSDKVVLNDNELGFTLEKLIENEGK</sequence>
<feature type="domain" description="Thioredoxin" evidence="6">
    <location>
        <begin position="232"/>
        <end position="384"/>
    </location>
</feature>
<evidence type="ECO:0000313" key="7">
    <source>
        <dbReference type="EMBL" id="PWK77043.1"/>
    </source>
</evidence>
<evidence type="ECO:0000256" key="4">
    <source>
        <dbReference type="ARBA" id="ARBA00023284"/>
    </source>
</evidence>
<keyword evidence="8" id="KW-1185">Reference proteome</keyword>
<dbReference type="SUPFAM" id="SSF52833">
    <property type="entry name" value="Thioredoxin-like"/>
    <property type="match status" value="1"/>
</dbReference>
<evidence type="ECO:0000256" key="2">
    <source>
        <dbReference type="ARBA" id="ARBA00022748"/>
    </source>
</evidence>
<dbReference type="AlphaFoldDB" id="A0A316H9L6"/>
<dbReference type="Pfam" id="PF14289">
    <property type="entry name" value="DUF4369"/>
    <property type="match status" value="1"/>
</dbReference>
<dbReference type="PROSITE" id="PS51352">
    <property type="entry name" value="THIOREDOXIN_2"/>
    <property type="match status" value="1"/>
</dbReference>
<evidence type="ECO:0000256" key="1">
    <source>
        <dbReference type="ARBA" id="ARBA00004196"/>
    </source>
</evidence>
<dbReference type="RefSeq" id="WP_109608481.1">
    <property type="nucleotide sequence ID" value="NZ_QGHA01000005.1"/>
</dbReference>
<gene>
    <name evidence="7" type="ORF">LX99_02853</name>
</gene>
<keyword evidence="4" id="KW-0676">Redox-active center</keyword>
<protein>
    <submittedName>
        <fullName evidence="7">Peroxiredoxin</fullName>
    </submittedName>
</protein>
<evidence type="ECO:0000256" key="3">
    <source>
        <dbReference type="ARBA" id="ARBA00023157"/>
    </source>
</evidence>
<dbReference type="GO" id="GO:0016209">
    <property type="term" value="F:antioxidant activity"/>
    <property type="evidence" value="ECO:0007669"/>
    <property type="project" value="InterPro"/>
</dbReference>
<dbReference type="Pfam" id="PF00578">
    <property type="entry name" value="AhpC-TSA"/>
    <property type="match status" value="1"/>
</dbReference>